<evidence type="ECO:0000256" key="1">
    <source>
        <dbReference type="SAM" id="MobiDB-lite"/>
    </source>
</evidence>
<dbReference type="EMBL" id="JACRDE010000349">
    <property type="protein sequence ID" value="MBI5250481.1"/>
    <property type="molecule type" value="Genomic_DNA"/>
</dbReference>
<sequence>MLWRLSRILIVVASFMILLAADVEPSGKKGNKGVGMVFFSSRDCPKCETIKDLIGILKVRYPLRVRQFDISKEADYAVFKTVESIHGSGNFAVPLVMIGESILIGELEIAGKLEKTVRGLDAAGGSRSPYIGHVDPKFKARSADKTNEPCESCSRDGKPPQVGDELRRVRGFLDKLF</sequence>
<gene>
    <name evidence="2" type="ORF">HY912_13390</name>
</gene>
<accession>A0A9D6V5S7</accession>
<dbReference type="Gene3D" id="3.40.30.10">
    <property type="entry name" value="Glutaredoxin"/>
    <property type="match status" value="1"/>
</dbReference>
<dbReference type="InterPro" id="IPR036249">
    <property type="entry name" value="Thioredoxin-like_sf"/>
</dbReference>
<protein>
    <recommendedName>
        <fullName evidence="4">Glutaredoxin domain-containing protein</fullName>
    </recommendedName>
</protein>
<comment type="caution">
    <text evidence="2">The sequence shown here is derived from an EMBL/GenBank/DDBJ whole genome shotgun (WGS) entry which is preliminary data.</text>
</comment>
<proteinExistence type="predicted"/>
<dbReference type="AlphaFoldDB" id="A0A9D6V5S7"/>
<organism evidence="2 3">
    <name type="scientific">Desulfomonile tiedjei</name>
    <dbReference type="NCBI Taxonomy" id="2358"/>
    <lineage>
        <taxon>Bacteria</taxon>
        <taxon>Pseudomonadati</taxon>
        <taxon>Thermodesulfobacteriota</taxon>
        <taxon>Desulfomonilia</taxon>
        <taxon>Desulfomonilales</taxon>
        <taxon>Desulfomonilaceae</taxon>
        <taxon>Desulfomonile</taxon>
    </lineage>
</organism>
<dbReference type="SUPFAM" id="SSF52833">
    <property type="entry name" value="Thioredoxin-like"/>
    <property type="match status" value="1"/>
</dbReference>
<reference evidence="2" key="1">
    <citation type="submission" date="2020-07" db="EMBL/GenBank/DDBJ databases">
        <title>Huge and variable diversity of episymbiotic CPR bacteria and DPANN archaea in groundwater ecosystems.</title>
        <authorList>
            <person name="He C.Y."/>
            <person name="Keren R."/>
            <person name="Whittaker M."/>
            <person name="Farag I.F."/>
            <person name="Doudna J."/>
            <person name="Cate J.H.D."/>
            <person name="Banfield J.F."/>
        </authorList>
    </citation>
    <scope>NUCLEOTIDE SEQUENCE</scope>
    <source>
        <strain evidence="2">NC_groundwater_1664_Pr3_B-0.1um_52_9</strain>
    </source>
</reference>
<dbReference type="Proteomes" id="UP000807825">
    <property type="component" value="Unassembled WGS sequence"/>
</dbReference>
<evidence type="ECO:0000313" key="3">
    <source>
        <dbReference type="Proteomes" id="UP000807825"/>
    </source>
</evidence>
<feature type="region of interest" description="Disordered" evidence="1">
    <location>
        <begin position="141"/>
        <end position="164"/>
    </location>
</feature>
<evidence type="ECO:0008006" key="4">
    <source>
        <dbReference type="Google" id="ProtNLM"/>
    </source>
</evidence>
<name>A0A9D6V5S7_9BACT</name>
<evidence type="ECO:0000313" key="2">
    <source>
        <dbReference type="EMBL" id="MBI5250481.1"/>
    </source>
</evidence>